<dbReference type="AlphaFoldDB" id="A0A635YA06"/>
<gene>
    <name evidence="1" type="ORF">CC399_19490</name>
</gene>
<name>A0A635YA06_SALET</name>
<accession>A0A635YA06</accession>
<sequence length="283" mass="28501">MPAAADVVGKVTAGVQFQRGVVGDVASPQRLNVAGDQRAVADERAAAVAVGAGKREHLVAGFDHLTAAADGVVERAAGVQLQSGVVSDVASTQRLNVAGDQRAAADKGAAGISIAAGKRERVVAGFFHFAATADGVVKIADSVQRQRGVVGNVASTQRVHVVGDQRAAADKGAAGISIAAGERERVVAGFLHAARTADVVGKVTACVQHQRGVVGNVASTQRVYIVGDQRAAADKGAAGISIAAGKRELVIAGFFHTARTADVIDEVTAGVQLQRGVVGDVAG</sequence>
<dbReference type="EMBL" id="AAMJGE010000022">
    <property type="protein sequence ID" value="EDH9231601.1"/>
    <property type="molecule type" value="Genomic_DNA"/>
</dbReference>
<protein>
    <submittedName>
        <fullName evidence="1">Uncharacterized protein</fullName>
    </submittedName>
</protein>
<feature type="non-terminal residue" evidence="1">
    <location>
        <position position="283"/>
    </location>
</feature>
<evidence type="ECO:0000313" key="1">
    <source>
        <dbReference type="EMBL" id="EDH9231601.1"/>
    </source>
</evidence>
<organism evidence="1">
    <name type="scientific">Salmonella enterica subsp. enterica serovar Agona</name>
    <dbReference type="NCBI Taxonomy" id="58095"/>
    <lineage>
        <taxon>Bacteria</taxon>
        <taxon>Pseudomonadati</taxon>
        <taxon>Pseudomonadota</taxon>
        <taxon>Gammaproteobacteria</taxon>
        <taxon>Enterobacterales</taxon>
        <taxon>Enterobacteriaceae</taxon>
        <taxon>Salmonella</taxon>
    </lineage>
</organism>
<reference evidence="1" key="1">
    <citation type="submission" date="2018-07" db="EMBL/GenBank/DDBJ databases">
        <authorList>
            <person name="Ashton P.M."/>
            <person name="Dallman T."/>
            <person name="Nair S."/>
            <person name="De Pinna E."/>
            <person name="Peters T."/>
            <person name="Grant K."/>
        </authorList>
    </citation>
    <scope>NUCLEOTIDE SEQUENCE</scope>
    <source>
        <strain evidence="1">352129</strain>
    </source>
</reference>
<proteinExistence type="predicted"/>
<comment type="caution">
    <text evidence="1">The sequence shown here is derived from an EMBL/GenBank/DDBJ whole genome shotgun (WGS) entry which is preliminary data.</text>
</comment>